<evidence type="ECO:0000259" key="11">
    <source>
        <dbReference type="PROSITE" id="PS51755"/>
    </source>
</evidence>
<dbReference type="InterPro" id="IPR011006">
    <property type="entry name" value="CheY-like_superfamily"/>
</dbReference>
<name>A0A4Q7LHV4_9BURK</name>
<dbReference type="CDD" id="cd00383">
    <property type="entry name" value="trans_reg_C"/>
    <property type="match status" value="1"/>
</dbReference>
<dbReference type="SMART" id="SM00448">
    <property type="entry name" value="REC"/>
    <property type="match status" value="1"/>
</dbReference>
<dbReference type="SUPFAM" id="SSF52172">
    <property type="entry name" value="CheY-like"/>
    <property type="match status" value="1"/>
</dbReference>
<comment type="caution">
    <text evidence="12">The sequence shown here is derived from an EMBL/GenBank/DDBJ whole genome shotgun (WGS) entry which is preliminary data.</text>
</comment>
<proteinExistence type="predicted"/>
<dbReference type="AlphaFoldDB" id="A0A4Q7LHV4"/>
<evidence type="ECO:0000256" key="3">
    <source>
        <dbReference type="ARBA" id="ARBA00022553"/>
    </source>
</evidence>
<feature type="modified residue" description="4-aspartylphosphate" evidence="8">
    <location>
        <position position="85"/>
    </location>
</feature>
<dbReference type="GO" id="GO:0032993">
    <property type="term" value="C:protein-DNA complex"/>
    <property type="evidence" value="ECO:0007669"/>
    <property type="project" value="TreeGrafter"/>
</dbReference>
<dbReference type="GO" id="GO:0000156">
    <property type="term" value="F:phosphorelay response regulator activity"/>
    <property type="evidence" value="ECO:0007669"/>
    <property type="project" value="TreeGrafter"/>
</dbReference>
<evidence type="ECO:0000256" key="1">
    <source>
        <dbReference type="ARBA" id="ARBA00004496"/>
    </source>
</evidence>
<evidence type="ECO:0000256" key="9">
    <source>
        <dbReference type="PROSITE-ProRule" id="PRU01091"/>
    </source>
</evidence>
<dbReference type="InterPro" id="IPR001867">
    <property type="entry name" value="OmpR/PhoB-type_DNA-bd"/>
</dbReference>
<evidence type="ECO:0000256" key="4">
    <source>
        <dbReference type="ARBA" id="ARBA00023012"/>
    </source>
</evidence>
<dbReference type="Proteomes" id="UP000293433">
    <property type="component" value="Unassembled WGS sequence"/>
</dbReference>
<dbReference type="PANTHER" id="PTHR48111">
    <property type="entry name" value="REGULATOR OF RPOS"/>
    <property type="match status" value="1"/>
</dbReference>
<dbReference type="InterPro" id="IPR001789">
    <property type="entry name" value="Sig_transdc_resp-reg_receiver"/>
</dbReference>
<dbReference type="GO" id="GO:0000976">
    <property type="term" value="F:transcription cis-regulatory region binding"/>
    <property type="evidence" value="ECO:0007669"/>
    <property type="project" value="TreeGrafter"/>
</dbReference>
<dbReference type="GO" id="GO:0006355">
    <property type="term" value="P:regulation of DNA-templated transcription"/>
    <property type="evidence" value="ECO:0007669"/>
    <property type="project" value="InterPro"/>
</dbReference>
<gene>
    <name evidence="12" type="ORF">EV685_2551</name>
</gene>
<keyword evidence="13" id="KW-1185">Reference proteome</keyword>
<feature type="DNA-binding region" description="OmpR/PhoB-type" evidence="9">
    <location>
        <begin position="201"/>
        <end position="301"/>
    </location>
</feature>
<dbReference type="EMBL" id="SGWV01000010">
    <property type="protein sequence ID" value="RZS52929.1"/>
    <property type="molecule type" value="Genomic_DNA"/>
</dbReference>
<evidence type="ECO:0000256" key="5">
    <source>
        <dbReference type="ARBA" id="ARBA00023015"/>
    </source>
</evidence>
<dbReference type="Gene3D" id="3.40.50.2300">
    <property type="match status" value="1"/>
</dbReference>
<dbReference type="FunFam" id="1.10.10.10:FF:000099">
    <property type="entry name" value="Two-component system response regulator TorR"/>
    <property type="match status" value="1"/>
</dbReference>
<dbReference type="Pfam" id="PF00072">
    <property type="entry name" value="Response_reg"/>
    <property type="match status" value="1"/>
</dbReference>
<dbReference type="SUPFAM" id="SSF46894">
    <property type="entry name" value="C-terminal effector domain of the bipartite response regulators"/>
    <property type="match status" value="1"/>
</dbReference>
<dbReference type="PANTHER" id="PTHR48111:SF4">
    <property type="entry name" value="DNA-BINDING DUAL TRANSCRIPTIONAL REGULATOR OMPR"/>
    <property type="match status" value="1"/>
</dbReference>
<dbReference type="InterPro" id="IPR016032">
    <property type="entry name" value="Sig_transdc_resp-reg_C-effctor"/>
</dbReference>
<evidence type="ECO:0000256" key="8">
    <source>
        <dbReference type="PROSITE-ProRule" id="PRU00169"/>
    </source>
</evidence>
<dbReference type="InterPro" id="IPR039420">
    <property type="entry name" value="WalR-like"/>
</dbReference>
<keyword evidence="5" id="KW-0805">Transcription regulation</keyword>
<accession>A0A4Q7LHV4</accession>
<evidence type="ECO:0000313" key="13">
    <source>
        <dbReference type="Proteomes" id="UP000293433"/>
    </source>
</evidence>
<dbReference type="Pfam" id="PF00486">
    <property type="entry name" value="Trans_reg_C"/>
    <property type="match status" value="1"/>
</dbReference>
<dbReference type="PROSITE" id="PS51755">
    <property type="entry name" value="OMPR_PHOB"/>
    <property type="match status" value="1"/>
</dbReference>
<keyword evidence="2" id="KW-0963">Cytoplasm</keyword>
<keyword evidence="3 8" id="KW-0597">Phosphoprotein</keyword>
<feature type="domain" description="OmpR/PhoB-type" evidence="11">
    <location>
        <begin position="201"/>
        <end position="301"/>
    </location>
</feature>
<protein>
    <submittedName>
        <fullName evidence="12">DNA-binding response OmpR family regulator</fullName>
    </submittedName>
</protein>
<evidence type="ECO:0000313" key="12">
    <source>
        <dbReference type="EMBL" id="RZS52929.1"/>
    </source>
</evidence>
<keyword evidence="6 9" id="KW-0238">DNA-binding</keyword>
<evidence type="ECO:0000256" key="7">
    <source>
        <dbReference type="ARBA" id="ARBA00023163"/>
    </source>
</evidence>
<feature type="domain" description="Response regulatory" evidence="10">
    <location>
        <begin position="36"/>
        <end position="150"/>
    </location>
</feature>
<keyword evidence="4" id="KW-0902">Two-component regulatory system</keyword>
<dbReference type="SMART" id="SM00862">
    <property type="entry name" value="Trans_reg_C"/>
    <property type="match status" value="1"/>
</dbReference>
<dbReference type="PROSITE" id="PS50110">
    <property type="entry name" value="RESPONSE_REGULATORY"/>
    <property type="match status" value="1"/>
</dbReference>
<keyword evidence="7" id="KW-0804">Transcription</keyword>
<dbReference type="Gene3D" id="6.10.250.690">
    <property type="match status" value="1"/>
</dbReference>
<dbReference type="Gene3D" id="1.10.10.10">
    <property type="entry name" value="Winged helix-like DNA-binding domain superfamily/Winged helix DNA-binding domain"/>
    <property type="match status" value="1"/>
</dbReference>
<reference evidence="12 13" key="1">
    <citation type="submission" date="2019-02" db="EMBL/GenBank/DDBJ databases">
        <title>Genomic Encyclopedia of Type Strains, Phase IV (KMG-IV): sequencing the most valuable type-strain genomes for metagenomic binning, comparative biology and taxonomic classification.</title>
        <authorList>
            <person name="Goeker M."/>
        </authorList>
    </citation>
    <scope>NUCLEOTIDE SEQUENCE [LARGE SCALE GENOMIC DNA]</scope>
    <source>
        <strain evidence="12 13">DSM 10617</strain>
    </source>
</reference>
<evidence type="ECO:0000259" key="10">
    <source>
        <dbReference type="PROSITE" id="PS50110"/>
    </source>
</evidence>
<dbReference type="GO" id="GO:0005829">
    <property type="term" value="C:cytosol"/>
    <property type="evidence" value="ECO:0007669"/>
    <property type="project" value="TreeGrafter"/>
</dbReference>
<evidence type="ECO:0000256" key="6">
    <source>
        <dbReference type="ARBA" id="ARBA00023125"/>
    </source>
</evidence>
<evidence type="ECO:0000256" key="2">
    <source>
        <dbReference type="ARBA" id="ARBA00022490"/>
    </source>
</evidence>
<organism evidence="12 13">
    <name type="scientific">Sphaerotilus mobilis</name>
    <dbReference type="NCBI Taxonomy" id="47994"/>
    <lineage>
        <taxon>Bacteria</taxon>
        <taxon>Pseudomonadati</taxon>
        <taxon>Pseudomonadota</taxon>
        <taxon>Betaproteobacteria</taxon>
        <taxon>Burkholderiales</taxon>
        <taxon>Sphaerotilaceae</taxon>
        <taxon>Sphaerotilus</taxon>
    </lineage>
</organism>
<dbReference type="InterPro" id="IPR036388">
    <property type="entry name" value="WH-like_DNA-bd_sf"/>
</dbReference>
<sequence>MNTLSTFANPSVTEPPPPVGTARPIDDSAATMAAPHILVVDDDPSLRELLQDYLGDHGLRVSAVADGRAMLARFEQDTIDLVVLDLRLPGEDGLQLARMLRARMPTLPIVLLTGVAEEADRVMGLELGADDYITKPFSPRELLARIRAVLRRAQPQGQGLSALSTLPPTLPPTLPMKATPTATPTGLASEGPALAVREDPRRACRFAGWELNLRTRRLTAPDGRKLELSNGEYSLLLAFCSAPERVLSRDQLLTLSRLHNAEVYDRTVDVQVLRLRRKIESDPFHPRLIVTERGAGYRFDAAVETLY</sequence>
<comment type="subcellular location">
    <subcellularLocation>
        <location evidence="1">Cytoplasm</location>
    </subcellularLocation>
</comment>